<sequence length="746" mass="80905">MNQRRGTLLDLAMILFLMSMVLSILDNTFADRSYLLTGLLPVVLLLVLALLTRRLHEGVWWYALGAVLLFAPLGAVVALRRLGPYVLPTFETMNRVLGESFSAPTTLVSTVPPVDPTGQVMLVPFMLGFLAGAPAAWLALSTRRALAPTIPLVLALGATIPLGVLVPSLLVPRSIVFAVVLVAWAAARARRREALVGRPRGSVAAALTAVLTVTLVSGLVSLLVPDRNEVDRVLLKGDGNSALVAGAAQSVVPRRVGRRNELLRATGVPEGRRLRFAALDTYDGTAWVPAEESPGTDGFGTFKRIGQEVAAPHEGRTVGVRVQIRPGYASDWLPMLGELTSLTLDYTDGRTQLDDVRYNQATSSALVVGGVNTRDDYTFGSVLTEDEFTRRDATQDATEDQQQPDGAFLDQYLQAFRREEIRPIERVLLLARYLRLNGSTRFVGSSSQAPVDLGLRLLGSEQMTATPFQYTAVMALGASRLGVPARVVTGAEPDARGVVDYDDVTSWVELQFADGTWRTLDPSRYVGVHLVADGVEPVDPGGFVQEQLEAAAKGKDKEIRIPKGTPVTLPEGTAIGQPTSTWQIALRVVGAALMVVLVVLLLVPVAKVLRRGRRRRTSSWSGTYVNGWQEVLDAARDRGTPVPDAWSRVAQARQLGAGIELARQADAAVFAPGPGDVEDSRRFWDACLDLRGELVAQVDARHRLWSRFNPASLLAGWARSRTRPTSGLRQVRDEDRRPRSQQPAGA</sequence>
<evidence type="ECO:0000256" key="1">
    <source>
        <dbReference type="SAM" id="MobiDB-lite"/>
    </source>
</evidence>
<evidence type="ECO:0000313" key="6">
    <source>
        <dbReference type="EMBL" id="SFB45456.1"/>
    </source>
</evidence>
<dbReference type="STRING" id="748909.SAMN05192575_1143"/>
<dbReference type="RefSeq" id="WP_091201444.1">
    <property type="nucleotide sequence ID" value="NZ_FOKC01000014.1"/>
</dbReference>
<reference evidence="6" key="1">
    <citation type="submission" date="2016-10" db="EMBL/GenBank/DDBJ databases">
        <authorList>
            <person name="de Groot N.N."/>
        </authorList>
    </citation>
    <scope>NUCLEOTIDE SEQUENCE [LARGE SCALE GENOMIC DNA]</scope>
    <source>
        <strain evidence="6">CGMCC 1.10697</strain>
    </source>
</reference>
<organism evidence="6 7">
    <name type="scientific">Nocardioides alpinus</name>
    <dbReference type="NCBI Taxonomy" id="748909"/>
    <lineage>
        <taxon>Bacteria</taxon>
        <taxon>Bacillati</taxon>
        <taxon>Actinomycetota</taxon>
        <taxon>Actinomycetes</taxon>
        <taxon>Propionibacteriales</taxon>
        <taxon>Nocardioidaceae</taxon>
        <taxon>Nocardioides</taxon>
    </lineage>
</organism>
<accession>A0A1I1B713</accession>
<evidence type="ECO:0000259" key="3">
    <source>
        <dbReference type="Pfam" id="PF01841"/>
    </source>
</evidence>
<protein>
    <submittedName>
        <fullName evidence="6">ABC-type iron transport system FetAB, permease component</fullName>
    </submittedName>
</protein>
<feature type="transmembrane region" description="Helical" evidence="2">
    <location>
        <begin position="145"/>
        <end position="164"/>
    </location>
</feature>
<dbReference type="SUPFAM" id="SSF54001">
    <property type="entry name" value="Cysteine proteinases"/>
    <property type="match status" value="1"/>
</dbReference>
<dbReference type="Pfam" id="PF01841">
    <property type="entry name" value="Transglut_core"/>
    <property type="match status" value="1"/>
</dbReference>
<evidence type="ECO:0000256" key="2">
    <source>
        <dbReference type="SAM" id="Phobius"/>
    </source>
</evidence>
<dbReference type="EMBL" id="PJBV01000015">
    <property type="protein sequence ID" value="PKH41376.1"/>
    <property type="molecule type" value="Genomic_DNA"/>
</dbReference>
<name>A0A1I1B713_9ACTN</name>
<feature type="region of interest" description="Disordered" evidence="1">
    <location>
        <begin position="724"/>
        <end position="746"/>
    </location>
</feature>
<dbReference type="Proteomes" id="UP000199113">
    <property type="component" value="Unassembled WGS sequence"/>
</dbReference>
<feature type="transmembrane region" description="Helical" evidence="2">
    <location>
        <begin position="584"/>
        <end position="606"/>
    </location>
</feature>
<dbReference type="EMBL" id="FOKC01000014">
    <property type="protein sequence ID" value="SFB45456.1"/>
    <property type="molecule type" value="Genomic_DNA"/>
</dbReference>
<dbReference type="AlphaFoldDB" id="A0A1I1B713"/>
<evidence type="ECO:0000313" key="5">
    <source>
        <dbReference type="EMBL" id="PKH41376.1"/>
    </source>
</evidence>
<proteinExistence type="predicted"/>
<feature type="transmembrane region" description="Helical" evidence="2">
    <location>
        <begin position="201"/>
        <end position="224"/>
    </location>
</feature>
<dbReference type="InterPro" id="IPR021878">
    <property type="entry name" value="TgpA_N"/>
</dbReference>
<gene>
    <name evidence="5" type="ORF">CXG46_09840</name>
    <name evidence="6" type="ORF">SAMN05192575_1143</name>
</gene>
<feature type="transmembrane region" description="Helical" evidence="2">
    <location>
        <begin position="59"/>
        <end position="79"/>
    </location>
</feature>
<reference evidence="5 8" key="2">
    <citation type="submission" date="2017-12" db="EMBL/GenBank/DDBJ databases">
        <title>Pharmacopeia of the Arctic Ocean.</title>
        <authorList>
            <person name="Collins E."/>
            <person name="Ducluzeau A.-L."/>
        </authorList>
    </citation>
    <scope>NUCLEOTIDE SEQUENCE [LARGE SCALE GENOMIC DNA]</scope>
    <source>
        <strain evidence="5 8">DSM 23325</strain>
    </source>
</reference>
<dbReference type="InterPro" id="IPR038765">
    <property type="entry name" value="Papain-like_cys_pep_sf"/>
</dbReference>
<keyword evidence="2" id="KW-1133">Transmembrane helix</keyword>
<evidence type="ECO:0000313" key="8">
    <source>
        <dbReference type="Proteomes" id="UP000233565"/>
    </source>
</evidence>
<keyword evidence="2" id="KW-0812">Transmembrane</keyword>
<feature type="domain" description="Protein-glutamine gamma-glutamyltransferase TgpA N-terminal" evidence="4">
    <location>
        <begin position="19"/>
        <end position="384"/>
    </location>
</feature>
<dbReference type="InterPro" id="IPR002931">
    <property type="entry name" value="Transglutaminase-like"/>
</dbReference>
<feature type="transmembrane region" description="Helical" evidence="2">
    <location>
        <begin position="170"/>
        <end position="189"/>
    </location>
</feature>
<dbReference type="OrthoDB" id="3651060at2"/>
<feature type="transmembrane region" description="Helical" evidence="2">
    <location>
        <begin position="33"/>
        <end position="52"/>
    </location>
</feature>
<feature type="transmembrane region" description="Helical" evidence="2">
    <location>
        <begin position="7"/>
        <end position="27"/>
    </location>
</feature>
<keyword evidence="8" id="KW-1185">Reference proteome</keyword>
<feature type="transmembrane region" description="Helical" evidence="2">
    <location>
        <begin position="121"/>
        <end position="140"/>
    </location>
</feature>
<dbReference type="Pfam" id="PF11992">
    <property type="entry name" value="TgpA_N"/>
    <property type="match status" value="1"/>
</dbReference>
<keyword evidence="2" id="KW-0472">Membrane</keyword>
<evidence type="ECO:0000313" key="7">
    <source>
        <dbReference type="Proteomes" id="UP000199113"/>
    </source>
</evidence>
<dbReference type="Proteomes" id="UP000233565">
    <property type="component" value="Unassembled WGS sequence"/>
</dbReference>
<evidence type="ECO:0000259" key="4">
    <source>
        <dbReference type="Pfam" id="PF11992"/>
    </source>
</evidence>
<feature type="domain" description="Transglutaminase-like" evidence="3">
    <location>
        <begin position="417"/>
        <end position="522"/>
    </location>
</feature>